<dbReference type="EMBL" id="LAZR01003265">
    <property type="protein sequence ID" value="KKN20188.1"/>
    <property type="molecule type" value="Genomic_DNA"/>
</dbReference>
<name>A0A0F9RS79_9ZZZZ</name>
<comment type="caution">
    <text evidence="1">The sequence shown here is derived from an EMBL/GenBank/DDBJ whole genome shotgun (WGS) entry which is preliminary data.</text>
</comment>
<sequence length="120" mass="14269">MEDELKGMIKAVREKKKRAGFVSRQLNNMKEALRVFMIDEGIQEYDGVSIRRNFSSFDLELFRIEHPVEFAKYCKYEEQKVITFNSTCSKENLEKIRIKFPNLWNDSNYRKEKTAGLYGL</sequence>
<protein>
    <submittedName>
        <fullName evidence="1">Uncharacterized protein</fullName>
    </submittedName>
</protein>
<accession>A0A0F9RS79</accession>
<evidence type="ECO:0000313" key="1">
    <source>
        <dbReference type="EMBL" id="KKN20188.1"/>
    </source>
</evidence>
<gene>
    <name evidence="1" type="ORF">LCGC14_0938140</name>
</gene>
<organism evidence="1">
    <name type="scientific">marine sediment metagenome</name>
    <dbReference type="NCBI Taxonomy" id="412755"/>
    <lineage>
        <taxon>unclassified sequences</taxon>
        <taxon>metagenomes</taxon>
        <taxon>ecological metagenomes</taxon>
    </lineage>
</organism>
<dbReference type="AlphaFoldDB" id="A0A0F9RS79"/>
<proteinExistence type="predicted"/>
<reference evidence="1" key="1">
    <citation type="journal article" date="2015" name="Nature">
        <title>Complex archaea that bridge the gap between prokaryotes and eukaryotes.</title>
        <authorList>
            <person name="Spang A."/>
            <person name="Saw J.H."/>
            <person name="Jorgensen S.L."/>
            <person name="Zaremba-Niedzwiedzka K."/>
            <person name="Martijn J."/>
            <person name="Lind A.E."/>
            <person name="van Eijk R."/>
            <person name="Schleper C."/>
            <person name="Guy L."/>
            <person name="Ettema T.J."/>
        </authorList>
    </citation>
    <scope>NUCLEOTIDE SEQUENCE</scope>
</reference>